<comment type="function">
    <text evidence="17">Catalyzes the dehydration of the S-form of NAD(P)HX at the expense of ADP, which is converted to AMP. Together with NAD(P)HX epimerase, which catalyzes the epimerization of the S- and R-forms, the enzyme allows the repair of both epimers of NAD(P)HX, a damaged form of NAD(P)H that is a result of enzymatic or heat-dependent hydration.</text>
</comment>
<dbReference type="EC" id="4.2.1.136" evidence="19"/>
<dbReference type="GO" id="GO:0046496">
    <property type="term" value="P:nicotinamide nucleotide metabolic process"/>
    <property type="evidence" value="ECO:0007669"/>
    <property type="project" value="UniProtKB-UniRule"/>
</dbReference>
<dbReference type="AlphaFoldDB" id="Q6MF43"/>
<dbReference type="HOGENOM" id="CLU_024853_4_1_0"/>
<dbReference type="HAMAP" id="MF_01965">
    <property type="entry name" value="NADHX_dehydratase"/>
    <property type="match status" value="1"/>
</dbReference>
<comment type="similarity">
    <text evidence="18">Belongs to the NnrE/AIBP family.</text>
</comment>
<dbReference type="GO" id="GO:0110051">
    <property type="term" value="P:metabolite repair"/>
    <property type="evidence" value="ECO:0007669"/>
    <property type="project" value="TreeGrafter"/>
</dbReference>
<evidence type="ECO:0000256" key="16">
    <source>
        <dbReference type="ARBA" id="ARBA00049209"/>
    </source>
</evidence>
<dbReference type="SUPFAM" id="SSF64153">
    <property type="entry name" value="YjeF N-terminal domain-like"/>
    <property type="match status" value="1"/>
</dbReference>
<name>Q6MF43_PARUW</name>
<dbReference type="InterPro" id="IPR017953">
    <property type="entry name" value="Carbohydrate_kinase_pred_CS"/>
</dbReference>
<feature type="binding site" evidence="17">
    <location>
        <position position="256"/>
    </location>
    <ligand>
        <name>(6S)-NADPHX</name>
        <dbReference type="ChEBI" id="CHEBI:64076"/>
    </ligand>
</feature>
<dbReference type="GO" id="GO:0052855">
    <property type="term" value="F:ADP-dependent NAD(P)H-hydrate dehydratase activity"/>
    <property type="evidence" value="ECO:0007669"/>
    <property type="project" value="UniProtKB-UniRule"/>
</dbReference>
<dbReference type="GO" id="GO:0005524">
    <property type="term" value="F:ATP binding"/>
    <property type="evidence" value="ECO:0007669"/>
    <property type="project" value="UniProtKB-UniRule"/>
</dbReference>
<evidence type="ECO:0000313" key="22">
    <source>
        <dbReference type="EMBL" id="CAF22806.1"/>
    </source>
</evidence>
<feature type="binding site" evidence="17">
    <location>
        <position position="434"/>
    </location>
    <ligand>
        <name>AMP</name>
        <dbReference type="ChEBI" id="CHEBI:456215"/>
    </ligand>
</feature>
<reference evidence="22 23" key="1">
    <citation type="journal article" date="2004" name="Science">
        <title>Illuminating the evolutionary history of chlamydiae.</title>
        <authorList>
            <person name="Horn M."/>
            <person name="Collingro A."/>
            <person name="Schmitz-Esser S."/>
            <person name="Beier C.L."/>
            <person name="Purkhold U."/>
            <person name="Fartmann B."/>
            <person name="Brandt P."/>
            <person name="Nyakatura G.J."/>
            <person name="Droege M."/>
            <person name="Frishman D."/>
            <person name="Rattei T."/>
            <person name="Mewes H."/>
            <person name="Wagner M."/>
        </authorList>
    </citation>
    <scope>NUCLEOTIDE SEQUENCE [LARGE SCALE GENOMIC DNA]</scope>
    <source>
        <strain evidence="22 23">UWE25</strain>
    </source>
</reference>
<dbReference type="InterPro" id="IPR000631">
    <property type="entry name" value="CARKD"/>
</dbReference>
<evidence type="ECO:0000256" key="14">
    <source>
        <dbReference type="ARBA" id="ARBA00025153"/>
    </source>
</evidence>
<keyword evidence="6 17" id="KW-0547">Nucleotide-binding</keyword>
<evidence type="ECO:0000256" key="17">
    <source>
        <dbReference type="HAMAP-Rule" id="MF_01965"/>
    </source>
</evidence>
<evidence type="ECO:0000256" key="9">
    <source>
        <dbReference type="ARBA" id="ARBA00022958"/>
    </source>
</evidence>
<evidence type="ECO:0000256" key="2">
    <source>
        <dbReference type="ARBA" id="ARBA00000909"/>
    </source>
</evidence>
<feature type="binding site" evidence="18">
    <location>
        <position position="60"/>
    </location>
    <ligand>
        <name>K(+)</name>
        <dbReference type="ChEBI" id="CHEBI:29103"/>
    </ligand>
</feature>
<keyword evidence="12 17" id="KW-0456">Lyase</keyword>
<keyword evidence="5 18" id="KW-0479">Metal-binding</keyword>
<dbReference type="eggNOG" id="COG0062">
    <property type="taxonomic scope" value="Bacteria"/>
</dbReference>
<feature type="binding site" evidence="18">
    <location>
        <position position="121"/>
    </location>
    <ligand>
        <name>K(+)</name>
        <dbReference type="ChEBI" id="CHEBI:29103"/>
    </ligand>
</feature>
<accession>Q6MF43</accession>
<evidence type="ECO:0000256" key="10">
    <source>
        <dbReference type="ARBA" id="ARBA00023027"/>
    </source>
</evidence>
<evidence type="ECO:0000313" key="23">
    <source>
        <dbReference type="Proteomes" id="UP000000529"/>
    </source>
</evidence>
<dbReference type="PROSITE" id="PS51385">
    <property type="entry name" value="YJEF_N"/>
    <property type="match status" value="1"/>
</dbReference>
<dbReference type="PIRSF" id="PIRSF017184">
    <property type="entry name" value="Nnr"/>
    <property type="match status" value="1"/>
</dbReference>
<comment type="cofactor">
    <cofactor evidence="18 19">
        <name>K(+)</name>
        <dbReference type="ChEBI" id="CHEBI:29103"/>
    </cofactor>
    <text evidence="18 19">Binds 1 potassium ion per subunit.</text>
</comment>
<evidence type="ECO:0000256" key="13">
    <source>
        <dbReference type="ARBA" id="ARBA00023268"/>
    </source>
</evidence>
<comment type="similarity">
    <text evidence="3 19">In the N-terminal section; belongs to the NnrE/AIBP family.</text>
</comment>
<keyword evidence="9 18" id="KW-0630">Potassium</keyword>
<comment type="cofactor">
    <cofactor evidence="17">
        <name>Mg(2+)</name>
        <dbReference type="ChEBI" id="CHEBI:18420"/>
    </cofactor>
</comment>
<dbReference type="HAMAP" id="MF_01966">
    <property type="entry name" value="NADHX_epimerase"/>
    <property type="match status" value="1"/>
</dbReference>
<comment type="catalytic activity">
    <reaction evidence="1 18 19">
        <text>(6R)-NADHX = (6S)-NADHX</text>
        <dbReference type="Rhea" id="RHEA:32215"/>
        <dbReference type="ChEBI" id="CHEBI:64074"/>
        <dbReference type="ChEBI" id="CHEBI:64075"/>
        <dbReference type="EC" id="5.1.99.6"/>
    </reaction>
</comment>
<keyword evidence="8 17" id="KW-0521">NADP</keyword>
<dbReference type="InterPro" id="IPR030677">
    <property type="entry name" value="Nnr"/>
</dbReference>
<sequence>MQVLSAQAVSELEKSAIKQGFSALDFMEKAGYGIALAIKEFILKHPLINHIVLLCGKGNNGGDAYVAGCYLLNYGYSVSSIQLESLENCSELCKKNALRFENLGGTISQQIQFDSNQLLIDGLFGTGFKGKIQELYTKLIEKANQSHAPILSIDIPSGLNGSTGEINGLAIRANETICLGFPKTGFFLQQGWNVVGQLKFVDFGLPLNVFSKENASFVLLTKSFIKNLLPKLVRNRHKYQAGYVMGLAGSRSMPGAALLSSLAALRAGSGMVHLLYPEDMRCELNNSPYELIKTPYALGDTQKVLQELQKAKAIFVGPGLGLTQPIDHLLRSCLPHLNASCVLDADALTLYTKTPFLLPKRTIFTPHTGEMQKLLQETSHLILNENILKKCQQYAEQHDITLILKGAPTFIFHPNQPIYVNPTGNCGMATAGSGDVLTGIIASFLSQGLESHQAALLGVFLHGLAGDIAKSKRLTERGMIASDLIDHLNLAYHALEQSV</sequence>
<dbReference type="Gene3D" id="3.40.1190.20">
    <property type="match status" value="1"/>
</dbReference>
<gene>
    <name evidence="17" type="primary">nnrD</name>
    <name evidence="18" type="synonym">nnrE</name>
    <name evidence="22" type="ORF">PC_RS00395</name>
</gene>
<evidence type="ECO:0000256" key="4">
    <source>
        <dbReference type="ARBA" id="ARBA00009524"/>
    </source>
</evidence>
<dbReference type="InterPro" id="IPR036652">
    <property type="entry name" value="YjeF_N_dom_sf"/>
</dbReference>
<comment type="similarity">
    <text evidence="4 19">In the C-terminal section; belongs to the NnrD/CARKD family.</text>
</comment>
<dbReference type="NCBIfam" id="TIGR00196">
    <property type="entry name" value="yjeF_cterm"/>
    <property type="match status" value="1"/>
</dbReference>
<dbReference type="PANTHER" id="PTHR12592:SF0">
    <property type="entry name" value="ATP-DEPENDENT (S)-NAD(P)H-HYDRATE DEHYDRATASE"/>
    <property type="match status" value="1"/>
</dbReference>
<comment type="subunit">
    <text evidence="17">Homotetramer.</text>
</comment>
<dbReference type="Pfam" id="PF01256">
    <property type="entry name" value="Carb_kinase"/>
    <property type="match status" value="1"/>
</dbReference>
<comment type="catalytic activity">
    <reaction evidence="16 17 19">
        <text>(6S)-NADPHX + ADP = AMP + phosphate + NADPH + H(+)</text>
        <dbReference type="Rhea" id="RHEA:32235"/>
        <dbReference type="ChEBI" id="CHEBI:15378"/>
        <dbReference type="ChEBI" id="CHEBI:43474"/>
        <dbReference type="ChEBI" id="CHEBI:57783"/>
        <dbReference type="ChEBI" id="CHEBI:64076"/>
        <dbReference type="ChEBI" id="CHEBI:456215"/>
        <dbReference type="ChEBI" id="CHEBI:456216"/>
        <dbReference type="EC" id="4.2.1.136"/>
    </reaction>
</comment>
<dbReference type="EMBL" id="BX908798">
    <property type="protein sequence ID" value="CAF22806.1"/>
    <property type="molecule type" value="Genomic_DNA"/>
</dbReference>
<organism evidence="22 23">
    <name type="scientific">Protochlamydia amoebophila (strain UWE25)</name>
    <dbReference type="NCBI Taxonomy" id="264201"/>
    <lineage>
        <taxon>Bacteria</taxon>
        <taxon>Pseudomonadati</taxon>
        <taxon>Chlamydiota</taxon>
        <taxon>Chlamydiia</taxon>
        <taxon>Parachlamydiales</taxon>
        <taxon>Parachlamydiaceae</taxon>
        <taxon>Candidatus Protochlamydia</taxon>
    </lineage>
</organism>
<dbReference type="SUPFAM" id="SSF53613">
    <property type="entry name" value="Ribokinase-like"/>
    <property type="match status" value="1"/>
</dbReference>
<dbReference type="PROSITE" id="PS51383">
    <property type="entry name" value="YJEF_C_3"/>
    <property type="match status" value="1"/>
</dbReference>
<protein>
    <recommendedName>
        <fullName evidence="19">Bifunctional NAD(P)H-hydrate repair enzyme</fullName>
    </recommendedName>
    <alternativeName>
        <fullName evidence="19">Nicotinamide nucleotide repair protein</fullName>
    </alternativeName>
    <domain>
        <recommendedName>
            <fullName evidence="19">ADP-dependent (S)-NAD(P)H-hydrate dehydratase</fullName>
            <ecNumber evidence="19">4.2.1.136</ecNumber>
        </recommendedName>
        <alternativeName>
            <fullName evidence="19">ADP-dependent NAD(P)HX dehydratase</fullName>
        </alternativeName>
    </domain>
    <domain>
        <recommendedName>
            <fullName evidence="19">NAD(P)H-hydrate epimerase</fullName>
            <ecNumber evidence="19">5.1.99.6</ecNumber>
        </recommendedName>
    </domain>
</protein>
<keyword evidence="11 18" id="KW-0413">Isomerase</keyword>
<evidence type="ECO:0000256" key="1">
    <source>
        <dbReference type="ARBA" id="ARBA00000013"/>
    </source>
</evidence>
<feature type="domain" description="YjeF C-terminal" evidence="20">
    <location>
        <begin position="221"/>
        <end position="495"/>
    </location>
</feature>
<evidence type="ECO:0000259" key="21">
    <source>
        <dbReference type="PROSITE" id="PS51385"/>
    </source>
</evidence>
<dbReference type="STRING" id="264201.pc0082"/>
<feature type="binding site" evidence="18">
    <location>
        <begin position="125"/>
        <end position="131"/>
    </location>
    <ligand>
        <name>(6S)-NADPHX</name>
        <dbReference type="ChEBI" id="CHEBI:64076"/>
    </ligand>
</feature>
<comment type="function">
    <text evidence="18">Catalyzes the epimerization of the S- and R-forms of NAD(P)HX, a damaged form of NAD(P)H that is a result of enzymatic or heat-dependent hydration. This is a prerequisite for the S-specific NAD(P)H-hydrate dehydratase to allow the repair of both epimers of NAD(P)HX.</text>
</comment>
<keyword evidence="10 17" id="KW-0520">NAD</keyword>
<feature type="binding site" evidence="17">
    <location>
        <position position="435"/>
    </location>
    <ligand>
        <name>(6S)-NADPHX</name>
        <dbReference type="ChEBI" id="CHEBI:64076"/>
    </ligand>
</feature>
<feature type="binding site" evidence="18">
    <location>
        <position position="157"/>
    </location>
    <ligand>
        <name>K(+)</name>
        <dbReference type="ChEBI" id="CHEBI:29103"/>
    </ligand>
</feature>
<dbReference type="PROSITE" id="PS01050">
    <property type="entry name" value="YJEF_C_2"/>
    <property type="match status" value="1"/>
</dbReference>
<evidence type="ECO:0000256" key="15">
    <source>
        <dbReference type="ARBA" id="ARBA00048238"/>
    </source>
</evidence>
<dbReference type="GO" id="GO:0052856">
    <property type="term" value="F:NAD(P)HX epimerase activity"/>
    <property type="evidence" value="ECO:0007669"/>
    <property type="project" value="UniProtKB-UniRule"/>
</dbReference>
<evidence type="ECO:0000256" key="6">
    <source>
        <dbReference type="ARBA" id="ARBA00022741"/>
    </source>
</evidence>
<comment type="catalytic activity">
    <reaction evidence="2 18 19">
        <text>(6R)-NADPHX = (6S)-NADPHX</text>
        <dbReference type="Rhea" id="RHEA:32227"/>
        <dbReference type="ChEBI" id="CHEBI:64076"/>
        <dbReference type="ChEBI" id="CHEBI:64077"/>
        <dbReference type="EC" id="5.1.99.6"/>
    </reaction>
</comment>
<keyword evidence="7 17" id="KW-0067">ATP-binding</keyword>
<dbReference type="PANTHER" id="PTHR12592">
    <property type="entry name" value="ATP-DEPENDENT (S)-NAD(P)H-HYDRATE DEHYDRATASE FAMILY MEMBER"/>
    <property type="match status" value="1"/>
</dbReference>
<feature type="binding site" evidence="17">
    <location>
        <position position="319"/>
    </location>
    <ligand>
        <name>(6S)-NADPHX</name>
        <dbReference type="ChEBI" id="CHEBI:64076"/>
    </ligand>
</feature>
<evidence type="ECO:0000256" key="11">
    <source>
        <dbReference type="ARBA" id="ARBA00023235"/>
    </source>
</evidence>
<evidence type="ECO:0000256" key="12">
    <source>
        <dbReference type="ARBA" id="ARBA00023239"/>
    </source>
</evidence>
<dbReference type="GO" id="GO:0046872">
    <property type="term" value="F:metal ion binding"/>
    <property type="evidence" value="ECO:0007669"/>
    <property type="project" value="UniProtKB-UniRule"/>
</dbReference>
<proteinExistence type="inferred from homology"/>
<evidence type="ECO:0000259" key="20">
    <source>
        <dbReference type="PROSITE" id="PS51383"/>
    </source>
</evidence>
<keyword evidence="23" id="KW-1185">Reference proteome</keyword>
<evidence type="ECO:0000256" key="18">
    <source>
        <dbReference type="HAMAP-Rule" id="MF_01966"/>
    </source>
</evidence>
<dbReference type="InterPro" id="IPR029056">
    <property type="entry name" value="Ribokinase-like"/>
</dbReference>
<dbReference type="KEGG" id="pcu:PC_RS00395"/>
<evidence type="ECO:0000256" key="7">
    <source>
        <dbReference type="ARBA" id="ARBA00022840"/>
    </source>
</evidence>
<dbReference type="Proteomes" id="UP000000529">
    <property type="component" value="Chromosome"/>
</dbReference>
<feature type="binding site" evidence="17">
    <location>
        <begin position="405"/>
        <end position="409"/>
    </location>
    <ligand>
        <name>AMP</name>
        <dbReference type="ChEBI" id="CHEBI:456215"/>
    </ligand>
</feature>
<evidence type="ECO:0000256" key="8">
    <source>
        <dbReference type="ARBA" id="ARBA00022857"/>
    </source>
</evidence>
<feature type="binding site" evidence="18">
    <location>
        <position position="136"/>
    </location>
    <ligand>
        <name>(6S)-NADPHX</name>
        <dbReference type="ChEBI" id="CHEBI:64076"/>
    </ligand>
</feature>
<dbReference type="eggNOG" id="COG0063">
    <property type="taxonomic scope" value="Bacteria"/>
</dbReference>
<dbReference type="Pfam" id="PF03853">
    <property type="entry name" value="YjeF_N"/>
    <property type="match status" value="1"/>
</dbReference>
<dbReference type="EC" id="5.1.99.6" evidence="19"/>
<dbReference type="CDD" id="cd01171">
    <property type="entry name" value="YXKO-related"/>
    <property type="match status" value="1"/>
</dbReference>
<feature type="binding site" evidence="18">
    <location>
        <begin position="59"/>
        <end position="63"/>
    </location>
    <ligand>
        <name>(6S)-NADPHX</name>
        <dbReference type="ChEBI" id="CHEBI:64076"/>
    </ligand>
</feature>
<feature type="domain" description="YjeF N-terminal" evidence="21">
    <location>
        <begin position="9"/>
        <end position="211"/>
    </location>
</feature>
<dbReference type="Gene3D" id="3.40.50.10260">
    <property type="entry name" value="YjeF N-terminal domain"/>
    <property type="match status" value="1"/>
</dbReference>
<dbReference type="OrthoDB" id="9806925at2"/>
<comment type="similarity">
    <text evidence="17">Belongs to the NnrD/CARKD family.</text>
</comment>
<feature type="binding site" evidence="17">
    <location>
        <position position="367"/>
    </location>
    <ligand>
        <name>(6S)-NADPHX</name>
        <dbReference type="ChEBI" id="CHEBI:64076"/>
    </ligand>
</feature>
<evidence type="ECO:0000256" key="19">
    <source>
        <dbReference type="PIRNR" id="PIRNR017184"/>
    </source>
</evidence>
<dbReference type="RefSeq" id="WP_011174632.1">
    <property type="nucleotide sequence ID" value="NC_005861.2"/>
</dbReference>
<keyword evidence="13" id="KW-0511">Multifunctional enzyme</keyword>
<feature type="binding site" evidence="18">
    <location>
        <position position="154"/>
    </location>
    <ligand>
        <name>(6S)-NADPHX</name>
        <dbReference type="ChEBI" id="CHEBI:64076"/>
    </ligand>
</feature>
<evidence type="ECO:0000256" key="5">
    <source>
        <dbReference type="ARBA" id="ARBA00022723"/>
    </source>
</evidence>
<comment type="catalytic activity">
    <reaction evidence="15 17 19">
        <text>(6S)-NADHX + ADP = AMP + phosphate + NADH + H(+)</text>
        <dbReference type="Rhea" id="RHEA:32223"/>
        <dbReference type="ChEBI" id="CHEBI:15378"/>
        <dbReference type="ChEBI" id="CHEBI:43474"/>
        <dbReference type="ChEBI" id="CHEBI:57945"/>
        <dbReference type="ChEBI" id="CHEBI:64074"/>
        <dbReference type="ChEBI" id="CHEBI:456215"/>
        <dbReference type="ChEBI" id="CHEBI:456216"/>
        <dbReference type="EC" id="4.2.1.136"/>
    </reaction>
</comment>
<dbReference type="NCBIfam" id="TIGR00197">
    <property type="entry name" value="yjeF_nterm"/>
    <property type="match status" value="1"/>
</dbReference>
<evidence type="ECO:0000256" key="3">
    <source>
        <dbReference type="ARBA" id="ARBA00006001"/>
    </source>
</evidence>
<comment type="function">
    <text evidence="14 19">Bifunctional enzyme that catalyzes the epimerization of the S- and R-forms of NAD(P)HX and the dehydration of the S-form of NAD(P)HX at the expense of ADP, which is converted to AMP. This allows the repair of both epimers of NAD(P)HX, a damaged form of NAD(P)H that is a result of enzymatic or heat-dependent hydration.</text>
</comment>
<dbReference type="InterPro" id="IPR004443">
    <property type="entry name" value="YjeF_N_dom"/>
</dbReference>